<sequence length="488" mass="56034">MLKIGRPVPQGSVSPPVQLLLFYTFGLLTLGSLGVALRFEQPAFALLPVALLSVAFVLFDTRLIYLTYLVTIVCSIQLEIGSFTTDAPVEPLMVVLMGVVIASFLLYRDYDSAFIRHPYVVLLLFYLAILPLNLAFSVDTFLSIKYYLAKLWYIAAGVFATGYFIRNFRDIRQWFWLLFVPLFLWAGWIVVKHALEKFSFEAANLIARPLFYNHVIWSTFLALFIPVTFFARTWYPKGSWQRRLIGAGVLLFLLTIILSYTRASWLAVVTMALFYWVVRWRLTQLAMVGLTFATIAGLGFMISSNRYLDYAPEYERTIFHQGDLAKHLEATYSLEDVSGMERVYRWVAGVRMFQERPILGFGPNTFYPDYKRFVVNRFRTYVSDNPEHSTTHNYFLMLLCEQGIVGFTFFSALCIVVLLRTTRVYHQLTSPNLKAALMGCILGFVSILFHLLLNDLIETNNIGSMFYIFIALMIRIELMGRRSASPVS</sequence>
<dbReference type="RefSeq" id="WP_089677811.1">
    <property type="nucleotide sequence ID" value="NZ_FNFO01000001.1"/>
</dbReference>
<protein>
    <submittedName>
        <fullName evidence="7">O-antigen ligase</fullName>
    </submittedName>
</protein>
<evidence type="ECO:0000256" key="3">
    <source>
        <dbReference type="ARBA" id="ARBA00022989"/>
    </source>
</evidence>
<keyword evidence="2 5" id="KW-0812">Transmembrane</keyword>
<dbReference type="PANTHER" id="PTHR37422">
    <property type="entry name" value="TEICHURONIC ACID BIOSYNTHESIS PROTEIN TUAE"/>
    <property type="match status" value="1"/>
</dbReference>
<feature type="transmembrane region" description="Helical" evidence="5">
    <location>
        <begin position="459"/>
        <end position="478"/>
    </location>
</feature>
<evidence type="ECO:0000313" key="8">
    <source>
        <dbReference type="Proteomes" id="UP000198510"/>
    </source>
</evidence>
<dbReference type="OrthoDB" id="871774at2"/>
<keyword evidence="7" id="KW-0436">Ligase</keyword>
<feature type="transmembrane region" description="Helical" evidence="5">
    <location>
        <begin position="144"/>
        <end position="165"/>
    </location>
</feature>
<dbReference type="GO" id="GO:0016874">
    <property type="term" value="F:ligase activity"/>
    <property type="evidence" value="ECO:0007669"/>
    <property type="project" value="UniProtKB-KW"/>
</dbReference>
<evidence type="ECO:0000256" key="1">
    <source>
        <dbReference type="ARBA" id="ARBA00004141"/>
    </source>
</evidence>
<evidence type="ECO:0000313" key="7">
    <source>
        <dbReference type="EMBL" id="SDJ77512.1"/>
    </source>
</evidence>
<keyword evidence="4 5" id="KW-0472">Membrane</keyword>
<feature type="transmembrane region" description="Helical" evidence="5">
    <location>
        <begin position="20"/>
        <end position="37"/>
    </location>
</feature>
<evidence type="ECO:0000259" key="6">
    <source>
        <dbReference type="Pfam" id="PF04932"/>
    </source>
</evidence>
<evidence type="ECO:0000256" key="4">
    <source>
        <dbReference type="ARBA" id="ARBA00023136"/>
    </source>
</evidence>
<keyword evidence="3 5" id="KW-1133">Transmembrane helix</keyword>
<feature type="domain" description="O-antigen ligase-related" evidence="6">
    <location>
        <begin position="248"/>
        <end position="410"/>
    </location>
</feature>
<gene>
    <name evidence="7" type="ORF">SAMN05421823_10182</name>
</gene>
<evidence type="ECO:0000256" key="2">
    <source>
        <dbReference type="ARBA" id="ARBA00022692"/>
    </source>
</evidence>
<dbReference type="Proteomes" id="UP000198510">
    <property type="component" value="Unassembled WGS sequence"/>
</dbReference>
<organism evidence="7 8">
    <name type="scientific">Catalinimonas alkaloidigena</name>
    <dbReference type="NCBI Taxonomy" id="1075417"/>
    <lineage>
        <taxon>Bacteria</taxon>
        <taxon>Pseudomonadati</taxon>
        <taxon>Bacteroidota</taxon>
        <taxon>Cytophagia</taxon>
        <taxon>Cytophagales</taxon>
        <taxon>Catalimonadaceae</taxon>
        <taxon>Catalinimonas</taxon>
    </lineage>
</organism>
<dbReference type="GO" id="GO:0016020">
    <property type="term" value="C:membrane"/>
    <property type="evidence" value="ECO:0007669"/>
    <property type="project" value="UniProtKB-SubCell"/>
</dbReference>
<dbReference type="InterPro" id="IPR007016">
    <property type="entry name" value="O-antigen_ligase-rel_domated"/>
</dbReference>
<dbReference type="Pfam" id="PF04932">
    <property type="entry name" value="Wzy_C"/>
    <property type="match status" value="1"/>
</dbReference>
<feature type="transmembrane region" description="Helical" evidence="5">
    <location>
        <begin position="91"/>
        <end position="107"/>
    </location>
</feature>
<feature type="transmembrane region" description="Helical" evidence="5">
    <location>
        <begin position="240"/>
        <end position="257"/>
    </location>
</feature>
<comment type="subcellular location">
    <subcellularLocation>
        <location evidence="1">Membrane</location>
        <topology evidence="1">Multi-pass membrane protein</topology>
    </subcellularLocation>
</comment>
<feature type="transmembrane region" description="Helical" evidence="5">
    <location>
        <begin position="119"/>
        <end position="138"/>
    </location>
</feature>
<reference evidence="7 8" key="1">
    <citation type="submission" date="2016-10" db="EMBL/GenBank/DDBJ databases">
        <authorList>
            <person name="de Groot N.N."/>
        </authorList>
    </citation>
    <scope>NUCLEOTIDE SEQUENCE [LARGE SCALE GENOMIC DNA]</scope>
    <source>
        <strain evidence="7 8">DSM 25186</strain>
    </source>
</reference>
<keyword evidence="8" id="KW-1185">Reference proteome</keyword>
<evidence type="ECO:0000256" key="5">
    <source>
        <dbReference type="SAM" id="Phobius"/>
    </source>
</evidence>
<dbReference type="AlphaFoldDB" id="A0A1G8WGV5"/>
<dbReference type="PANTHER" id="PTHR37422:SF13">
    <property type="entry name" value="LIPOPOLYSACCHARIDE BIOSYNTHESIS PROTEIN PA4999-RELATED"/>
    <property type="match status" value="1"/>
</dbReference>
<accession>A0A1G8WGV5</accession>
<proteinExistence type="predicted"/>
<feature type="transmembrane region" description="Helical" evidence="5">
    <location>
        <begin position="43"/>
        <end position="59"/>
    </location>
</feature>
<feature type="transmembrane region" description="Helical" evidence="5">
    <location>
        <begin position="211"/>
        <end position="231"/>
    </location>
</feature>
<dbReference type="EMBL" id="FNFO01000001">
    <property type="protein sequence ID" value="SDJ77512.1"/>
    <property type="molecule type" value="Genomic_DNA"/>
</dbReference>
<feature type="transmembrane region" description="Helical" evidence="5">
    <location>
        <begin position="394"/>
        <end position="419"/>
    </location>
</feature>
<feature type="transmembrane region" description="Helical" evidence="5">
    <location>
        <begin position="431"/>
        <end position="453"/>
    </location>
</feature>
<feature type="transmembrane region" description="Helical" evidence="5">
    <location>
        <begin position="174"/>
        <end position="191"/>
    </location>
</feature>
<dbReference type="STRING" id="1075417.SAMN05421823_10182"/>
<name>A0A1G8WGV5_9BACT</name>
<dbReference type="InterPro" id="IPR051533">
    <property type="entry name" value="WaaL-like"/>
</dbReference>
<feature type="transmembrane region" description="Helical" evidence="5">
    <location>
        <begin position="285"/>
        <end position="303"/>
    </location>
</feature>